<reference evidence="1 2" key="1">
    <citation type="submission" date="2021-06" db="EMBL/GenBank/DDBJ databases">
        <title>50 bacteria genomes isolated from Dapeng, Shenzhen, China.</title>
        <authorList>
            <person name="Zheng W."/>
            <person name="Yu S."/>
            <person name="Huang Y."/>
        </authorList>
    </citation>
    <scope>NUCLEOTIDE SEQUENCE [LARGE SCALE GENOMIC DNA]</scope>
    <source>
        <strain evidence="1 2">DP1N14-2</strain>
    </source>
</reference>
<evidence type="ECO:0000313" key="1">
    <source>
        <dbReference type="EMBL" id="MBY6138853.1"/>
    </source>
</evidence>
<dbReference type="EMBL" id="JAHVJA010000002">
    <property type="protein sequence ID" value="MBY6138853.1"/>
    <property type="molecule type" value="Genomic_DNA"/>
</dbReference>
<dbReference type="Proteomes" id="UP000766629">
    <property type="component" value="Unassembled WGS sequence"/>
</dbReference>
<accession>A0ABS7NCC9</accession>
<evidence type="ECO:0000313" key="2">
    <source>
        <dbReference type="Proteomes" id="UP000766629"/>
    </source>
</evidence>
<gene>
    <name evidence="1" type="ORF">KUV26_05325</name>
</gene>
<organism evidence="1 2">
    <name type="scientific">Leisingera daeponensis</name>
    <dbReference type="NCBI Taxonomy" id="405746"/>
    <lineage>
        <taxon>Bacteria</taxon>
        <taxon>Pseudomonadati</taxon>
        <taxon>Pseudomonadota</taxon>
        <taxon>Alphaproteobacteria</taxon>
        <taxon>Rhodobacterales</taxon>
        <taxon>Roseobacteraceae</taxon>
        <taxon>Leisingera</taxon>
    </lineage>
</organism>
<keyword evidence="2" id="KW-1185">Reference proteome</keyword>
<proteinExistence type="predicted"/>
<dbReference type="RefSeq" id="WP_222507605.1">
    <property type="nucleotide sequence ID" value="NZ_JAHVJA010000002.1"/>
</dbReference>
<sequence>MTDQSEIESVAFGADRAPLEYLDFFEISNGSDAREAMLAVFRSDLGSKLNAREPSPQEAASIRQTVSLMVQLAATTDAGLPDDYFVELADGPEADYRTIPPTRRVVFGLDNESWQTADLNRIEVSE</sequence>
<name>A0ABS7NCC9_9RHOB</name>
<protein>
    <submittedName>
        <fullName evidence="1">Uncharacterized protein</fullName>
    </submittedName>
</protein>
<comment type="caution">
    <text evidence="1">The sequence shown here is derived from an EMBL/GenBank/DDBJ whole genome shotgun (WGS) entry which is preliminary data.</text>
</comment>